<dbReference type="eggNOG" id="KOG1437">
    <property type="taxonomic scope" value="Eukaryota"/>
</dbReference>
<dbReference type="PANTHER" id="PTHR10900">
    <property type="entry name" value="PERIOSTIN-RELATED"/>
    <property type="match status" value="1"/>
</dbReference>
<dbReference type="Gene3D" id="2.30.180.10">
    <property type="entry name" value="FAS1 domain"/>
    <property type="match status" value="2"/>
</dbReference>
<organism evidence="4 5">
    <name type="scientific">Ustilago hordei</name>
    <name type="common">Barley covered smut fungus</name>
    <dbReference type="NCBI Taxonomy" id="120017"/>
    <lineage>
        <taxon>Eukaryota</taxon>
        <taxon>Fungi</taxon>
        <taxon>Dikarya</taxon>
        <taxon>Basidiomycota</taxon>
        <taxon>Ustilaginomycotina</taxon>
        <taxon>Ustilaginomycetes</taxon>
        <taxon>Ustilaginales</taxon>
        <taxon>Ustilaginaceae</taxon>
        <taxon>Ustilago</taxon>
    </lineage>
</organism>
<evidence type="ECO:0000259" key="3">
    <source>
        <dbReference type="PROSITE" id="PS50213"/>
    </source>
</evidence>
<evidence type="ECO:0000256" key="1">
    <source>
        <dbReference type="SAM" id="MobiDB-lite"/>
    </source>
</evidence>
<sequence>MKLLALLTLALSAGVGAFAQGNNATAFAEGFLSALRTNNLSSLADVVGIHSEALLPALQGGNKTVLAPSNQAFAALGDNVDSQTLVATIAYHALFCVLDAVLNGSISTDSIGTKDKTIASSALVMPEFVSLPRNRSQVVVLSKYEQNNTVYVELESRNVSLAMAMDGAQYENIRVQPIDQVLSIPPVTSEVVSNLGASQLGQLLQSANLVEPLDASVVTVFAPLNEPIEAAQSGMSDASAEQQTALLLNHVVNGSVIYSTSLAITPDAISASGNQLRVMTNSSGAFVNSGNITARIVESDYVAKNGVVHLIDKVLVNTTQNMQAAGSAYSSATSAAATETAAPGVGSESGSASGASGGGAGAGNGGNRLQTSGAAAAIAGMLGSAFWLLA</sequence>
<dbReference type="PROSITE" id="PS50213">
    <property type="entry name" value="FAS1"/>
    <property type="match status" value="1"/>
</dbReference>
<dbReference type="InterPro" id="IPR036378">
    <property type="entry name" value="FAS1_dom_sf"/>
</dbReference>
<protein>
    <recommendedName>
        <fullName evidence="3">FAS1 domain-containing protein</fullName>
    </recommendedName>
</protein>
<feature type="chain" id="PRO_5003658829" description="FAS1 domain-containing protein" evidence="2">
    <location>
        <begin position="20"/>
        <end position="390"/>
    </location>
</feature>
<dbReference type="GO" id="GO:0016236">
    <property type="term" value="P:macroautophagy"/>
    <property type="evidence" value="ECO:0007669"/>
    <property type="project" value="TreeGrafter"/>
</dbReference>
<feature type="domain" description="FAS1" evidence="3">
    <location>
        <begin position="184"/>
        <end position="315"/>
    </location>
</feature>
<reference evidence="4 5" key="1">
    <citation type="journal article" date="2012" name="Plant Cell">
        <title>Genome comparison of barley and maize smut fungi reveals targeted loss of RNA silencing components and species-specific presence of transposable elements.</title>
        <authorList>
            <person name="Laurie J.D."/>
            <person name="Ali S."/>
            <person name="Linning R."/>
            <person name="Mannhaupt G."/>
            <person name="Wong P."/>
            <person name="Gueldener U."/>
            <person name="Muensterkoetter M."/>
            <person name="Moore R."/>
            <person name="Kahmann R."/>
            <person name="Bakkeren G."/>
            <person name="Schirawski J."/>
        </authorList>
    </citation>
    <scope>NUCLEOTIDE SEQUENCE [LARGE SCALE GENOMIC DNA]</scope>
    <source>
        <strain evidence="5">Uh4875-4</strain>
    </source>
</reference>
<accession>I2FQJ3</accession>
<dbReference type="EMBL" id="CAGI01000142">
    <property type="protein sequence ID" value="CCF49186.1"/>
    <property type="molecule type" value="Genomic_DNA"/>
</dbReference>
<dbReference type="SMART" id="SM00554">
    <property type="entry name" value="FAS1"/>
    <property type="match status" value="2"/>
</dbReference>
<dbReference type="InterPro" id="IPR050904">
    <property type="entry name" value="Adhesion/Biosynth-related"/>
</dbReference>
<keyword evidence="2" id="KW-0732">Signal</keyword>
<gene>
    <name evidence="4" type="ORF">UHOR_07566</name>
</gene>
<dbReference type="OrthoDB" id="286301at2759"/>
<evidence type="ECO:0000313" key="5">
    <source>
        <dbReference type="Proteomes" id="UP000006174"/>
    </source>
</evidence>
<dbReference type="Pfam" id="PF02469">
    <property type="entry name" value="Fasciclin"/>
    <property type="match status" value="1"/>
</dbReference>
<name>I2FQJ3_USTHO</name>
<keyword evidence="5" id="KW-1185">Reference proteome</keyword>
<feature type="region of interest" description="Disordered" evidence="1">
    <location>
        <begin position="340"/>
        <end position="362"/>
    </location>
</feature>
<dbReference type="InterPro" id="IPR000782">
    <property type="entry name" value="FAS1_domain"/>
</dbReference>
<dbReference type="SUPFAM" id="SSF82153">
    <property type="entry name" value="FAS1 domain"/>
    <property type="match status" value="2"/>
</dbReference>
<dbReference type="AlphaFoldDB" id="I2FQJ3"/>
<comment type="caution">
    <text evidence="4">The sequence shown here is derived from an EMBL/GenBank/DDBJ whole genome shotgun (WGS) entry which is preliminary data.</text>
</comment>
<dbReference type="OMA" id="WSNIDGQ"/>
<evidence type="ECO:0000313" key="4">
    <source>
        <dbReference type="EMBL" id="CCF49186.1"/>
    </source>
</evidence>
<dbReference type="PANTHER" id="PTHR10900:SF122">
    <property type="entry name" value="FAS1 DOMAIN-CONTAINING PROTEIN"/>
    <property type="match status" value="1"/>
</dbReference>
<dbReference type="GO" id="GO:0005615">
    <property type="term" value="C:extracellular space"/>
    <property type="evidence" value="ECO:0007669"/>
    <property type="project" value="TreeGrafter"/>
</dbReference>
<dbReference type="HOGENOM" id="CLU_033355_1_1_1"/>
<dbReference type="GO" id="GO:0000329">
    <property type="term" value="C:fungal-type vacuole membrane"/>
    <property type="evidence" value="ECO:0007669"/>
    <property type="project" value="TreeGrafter"/>
</dbReference>
<feature type="compositionally biased region" description="Low complexity" evidence="1">
    <location>
        <begin position="340"/>
        <end position="354"/>
    </location>
</feature>
<dbReference type="Proteomes" id="UP000006174">
    <property type="component" value="Unassembled WGS sequence"/>
</dbReference>
<dbReference type="STRING" id="1128400.I2FQJ3"/>
<feature type="signal peptide" evidence="2">
    <location>
        <begin position="1"/>
        <end position="19"/>
    </location>
</feature>
<proteinExistence type="predicted"/>
<evidence type="ECO:0000256" key="2">
    <source>
        <dbReference type="SAM" id="SignalP"/>
    </source>
</evidence>